<dbReference type="EMBL" id="CABEEZ010000072">
    <property type="protein sequence ID" value="VTR32834.1"/>
    <property type="molecule type" value="Genomic_DNA"/>
</dbReference>
<feature type="region of interest" description="Disordered" evidence="1">
    <location>
        <begin position="1"/>
        <end position="20"/>
    </location>
</feature>
<sequence>MHSEKERLKQNDDSLTLPPPERVVDTLLECTLWMCEYQGSSRSAESLCAGLPKGNQLTPSQALSALNNAGLTAGTVRRRAHEFSSHLMPIILLRKDRGAAILLASRRDEEGKLRFQIIFPEIGVDSP</sequence>
<proteinExistence type="predicted"/>
<protein>
    <submittedName>
        <fullName evidence="2">Type I secretion system ATPase</fullName>
    </submittedName>
</protein>
<gene>
    <name evidence="2" type="ORF">NCTC12965_03409</name>
</gene>
<dbReference type="Gene3D" id="3.90.70.10">
    <property type="entry name" value="Cysteine proteinases"/>
    <property type="match status" value="1"/>
</dbReference>
<name>A0A4U9USC7_SERFO</name>
<organism evidence="2">
    <name type="scientific">Serratia fonticola</name>
    <dbReference type="NCBI Taxonomy" id="47917"/>
    <lineage>
        <taxon>Bacteria</taxon>
        <taxon>Pseudomonadati</taxon>
        <taxon>Pseudomonadota</taxon>
        <taxon>Gammaproteobacteria</taxon>
        <taxon>Enterobacterales</taxon>
        <taxon>Yersiniaceae</taxon>
        <taxon>Serratia</taxon>
    </lineage>
</organism>
<reference evidence="2" key="1">
    <citation type="submission" date="2019-05" db="EMBL/GenBank/DDBJ databases">
        <authorList>
            <consortium name="Pathogen Informatics"/>
        </authorList>
    </citation>
    <scope>NUCLEOTIDE SEQUENCE [LARGE SCALE GENOMIC DNA]</scope>
    <source>
        <strain evidence="2">NCTC12965</strain>
    </source>
</reference>
<evidence type="ECO:0000256" key="1">
    <source>
        <dbReference type="SAM" id="MobiDB-lite"/>
    </source>
</evidence>
<accession>A0A4U9USC7</accession>
<feature type="compositionally biased region" description="Basic and acidic residues" evidence="1">
    <location>
        <begin position="1"/>
        <end position="12"/>
    </location>
</feature>
<dbReference type="AlphaFoldDB" id="A0A4U9USC7"/>
<evidence type="ECO:0000313" key="2">
    <source>
        <dbReference type="EMBL" id="VTR32834.1"/>
    </source>
</evidence>